<organism evidence="10 11">
    <name type="scientific">Sesamum angolense</name>
    <dbReference type="NCBI Taxonomy" id="2727404"/>
    <lineage>
        <taxon>Eukaryota</taxon>
        <taxon>Viridiplantae</taxon>
        <taxon>Streptophyta</taxon>
        <taxon>Embryophyta</taxon>
        <taxon>Tracheophyta</taxon>
        <taxon>Spermatophyta</taxon>
        <taxon>Magnoliopsida</taxon>
        <taxon>eudicotyledons</taxon>
        <taxon>Gunneridae</taxon>
        <taxon>Pentapetalae</taxon>
        <taxon>asterids</taxon>
        <taxon>lamiids</taxon>
        <taxon>Lamiales</taxon>
        <taxon>Pedaliaceae</taxon>
        <taxon>Sesamum</taxon>
    </lineage>
</organism>
<comment type="subcellular location">
    <subcellularLocation>
        <location evidence="1">Cytoplasmic vesicle</location>
        <location evidence="1">Clathrin-coated vesicle membrane</location>
    </subcellularLocation>
</comment>
<evidence type="ECO:0000256" key="2">
    <source>
        <dbReference type="ARBA" id="ARBA00005324"/>
    </source>
</evidence>
<dbReference type="InterPro" id="IPR018240">
    <property type="entry name" value="Clathrin_mu_CS"/>
</dbReference>
<protein>
    <submittedName>
        <fullName evidence="10">AP-1 complex subunit mu-2</fullName>
    </submittedName>
</protein>
<dbReference type="Gene3D" id="3.30.450.60">
    <property type="match status" value="1"/>
</dbReference>
<dbReference type="InterPro" id="IPR022775">
    <property type="entry name" value="AP_mu_sigma_su"/>
</dbReference>
<evidence type="ECO:0000313" key="11">
    <source>
        <dbReference type="Proteomes" id="UP001289374"/>
    </source>
</evidence>
<evidence type="ECO:0000256" key="8">
    <source>
        <dbReference type="PIRNR" id="PIRNR005992"/>
    </source>
</evidence>
<comment type="similarity">
    <text evidence="2 8">Belongs to the adaptor complexes medium subunit family.</text>
</comment>
<keyword evidence="5" id="KW-0472">Membrane</keyword>
<dbReference type="InterPro" id="IPR050431">
    <property type="entry name" value="Adaptor_comp_med_subunit"/>
</dbReference>
<dbReference type="InterPro" id="IPR028565">
    <property type="entry name" value="MHD"/>
</dbReference>
<dbReference type="CDD" id="cd14835">
    <property type="entry name" value="AP1_Mu_N"/>
    <property type="match status" value="1"/>
</dbReference>
<dbReference type="CDD" id="cd09250">
    <property type="entry name" value="AP-1_Mu1_Cterm"/>
    <property type="match status" value="1"/>
</dbReference>
<dbReference type="GO" id="GO:0016192">
    <property type="term" value="P:vesicle-mediated transport"/>
    <property type="evidence" value="ECO:0007669"/>
    <property type="project" value="InterPro"/>
</dbReference>
<comment type="subunit">
    <text evidence="7">Adaptor protein complex 1 (AP-1) is a heterotetramer composed of two large adaptins (gamma-type subunit and beta-type subunit), a medium adaptin (mu-type subunit) and a small adaptin (sigma-type subunit).</text>
</comment>
<dbReference type="InterPro" id="IPR036168">
    <property type="entry name" value="AP2_Mu_C_sf"/>
</dbReference>
<dbReference type="SUPFAM" id="SSF64356">
    <property type="entry name" value="SNARE-like"/>
    <property type="match status" value="1"/>
</dbReference>
<dbReference type="PROSITE" id="PS51072">
    <property type="entry name" value="MHD"/>
    <property type="match status" value="1"/>
</dbReference>
<dbReference type="Proteomes" id="UP001289374">
    <property type="component" value="Unassembled WGS sequence"/>
</dbReference>
<gene>
    <name evidence="10" type="ORF">Sango_1075800</name>
</gene>
<dbReference type="GO" id="GO:0030131">
    <property type="term" value="C:clathrin adaptor complex"/>
    <property type="evidence" value="ECO:0007669"/>
    <property type="project" value="UniProtKB-UniRule"/>
</dbReference>
<dbReference type="Pfam" id="PF01217">
    <property type="entry name" value="Clat_adaptor_s"/>
    <property type="match status" value="1"/>
</dbReference>
<dbReference type="PRINTS" id="PR00314">
    <property type="entry name" value="CLATHRINADPT"/>
</dbReference>
<proteinExistence type="inferred from homology"/>
<evidence type="ECO:0000256" key="6">
    <source>
        <dbReference type="ARBA" id="ARBA00023329"/>
    </source>
</evidence>
<keyword evidence="11" id="KW-1185">Reference proteome</keyword>
<dbReference type="Pfam" id="PF00928">
    <property type="entry name" value="Adap_comp_sub"/>
    <property type="match status" value="2"/>
</dbReference>
<dbReference type="InterPro" id="IPR001392">
    <property type="entry name" value="Clathrin_mu"/>
</dbReference>
<dbReference type="SUPFAM" id="SSF49447">
    <property type="entry name" value="Second domain of Mu2 adaptin subunit (ap50) of ap2 adaptor"/>
    <property type="match status" value="2"/>
</dbReference>
<dbReference type="EMBL" id="JACGWL010000006">
    <property type="protein sequence ID" value="KAK4399697.1"/>
    <property type="molecule type" value="Genomic_DNA"/>
</dbReference>
<accession>A0AAE1WU75</accession>
<dbReference type="PANTHER" id="PTHR10529">
    <property type="entry name" value="AP COMPLEX SUBUNIT MU"/>
    <property type="match status" value="1"/>
</dbReference>
<keyword evidence="6" id="KW-0968">Cytoplasmic vesicle</keyword>
<evidence type="ECO:0000259" key="9">
    <source>
        <dbReference type="PROSITE" id="PS51072"/>
    </source>
</evidence>
<reference evidence="10" key="1">
    <citation type="submission" date="2020-06" db="EMBL/GenBank/DDBJ databases">
        <authorList>
            <person name="Li T."/>
            <person name="Hu X."/>
            <person name="Zhang T."/>
            <person name="Song X."/>
            <person name="Zhang H."/>
            <person name="Dai N."/>
            <person name="Sheng W."/>
            <person name="Hou X."/>
            <person name="Wei L."/>
        </authorList>
    </citation>
    <scope>NUCLEOTIDE SEQUENCE</scope>
    <source>
        <strain evidence="10">K16</strain>
        <tissue evidence="10">Leaf</tissue>
    </source>
</reference>
<dbReference type="PROSITE" id="PS00991">
    <property type="entry name" value="CLAT_ADAPTOR_M_2"/>
    <property type="match status" value="1"/>
</dbReference>
<evidence type="ECO:0000313" key="10">
    <source>
        <dbReference type="EMBL" id="KAK4399697.1"/>
    </source>
</evidence>
<dbReference type="Gene3D" id="2.60.40.1170">
    <property type="entry name" value="Mu homology domain, subdomain B"/>
    <property type="match status" value="3"/>
</dbReference>
<evidence type="ECO:0000256" key="4">
    <source>
        <dbReference type="ARBA" id="ARBA00022927"/>
    </source>
</evidence>
<dbReference type="AlphaFoldDB" id="A0AAE1WU75"/>
<dbReference type="PIRSF" id="PIRSF005992">
    <property type="entry name" value="Clathrin_mu"/>
    <property type="match status" value="1"/>
</dbReference>
<keyword evidence="3 8" id="KW-0813">Transport</keyword>
<evidence type="ECO:0000256" key="5">
    <source>
        <dbReference type="ARBA" id="ARBA00023136"/>
    </source>
</evidence>
<dbReference type="InterPro" id="IPR011012">
    <property type="entry name" value="Longin-like_dom_sf"/>
</dbReference>
<sequence length="526" mass="60078">MAGAASALFLLDIKGRVLVWRDYRGDVSAVQAERFFTKLIEKEGDPESQDPVVYDNGITYMFIQHNNVYLMTASRQNCNAASLLLFLHRVVDVFKHYFEELEEESLRDNFVVVYELLDEIMDFGYPQYTEAKILSEFIKTDAYRMEVAQRPPMAVTNAVSWRSEGIRYKKNEVFLDVVESVNILVNSNGQIIRSDVVGALKMRTYLRLFSLLLLFPALWAAKHLDFGSFSVFTIQMFMEHLPLGCNLKYTYAESSTLLIISQRSLLLLLCLIMLSVNLPFDFLIFIRIAINESGMPECKLGLNDRVLLEAQGRATKGKAIDLDDIKFHQCVRLARFENDRTISFIPPDGSFDLMTYRLSTQVKPLIWVEAQVERHSRSRIEIVKGKEPVQGAKVCYLHLPSTVMHGTATNVEIELPVPADATNPNVRTSMGSAAYAPEKDALIWKIKSFPGGKEYMLRAEFRLPSIQSDESAAERKAPVRVKFEIPYFTVSGIQVRYLKIIEKSGYQALPWVRYITMAGEYELRLM</sequence>
<dbReference type="GO" id="GO:0006886">
    <property type="term" value="P:intracellular protein transport"/>
    <property type="evidence" value="ECO:0007669"/>
    <property type="project" value="UniProtKB-UniRule"/>
</dbReference>
<feature type="domain" description="MHD" evidence="9">
    <location>
        <begin position="254"/>
        <end position="524"/>
    </location>
</feature>
<evidence type="ECO:0000256" key="1">
    <source>
        <dbReference type="ARBA" id="ARBA00004640"/>
    </source>
</evidence>
<dbReference type="PROSITE" id="PS00990">
    <property type="entry name" value="CLAT_ADAPTOR_M_1"/>
    <property type="match status" value="1"/>
</dbReference>
<dbReference type="GO" id="GO:0030665">
    <property type="term" value="C:clathrin-coated vesicle membrane"/>
    <property type="evidence" value="ECO:0007669"/>
    <property type="project" value="UniProtKB-SubCell"/>
</dbReference>
<name>A0AAE1WU75_9LAMI</name>
<keyword evidence="4 8" id="KW-0653">Protein transport</keyword>
<evidence type="ECO:0000256" key="3">
    <source>
        <dbReference type="ARBA" id="ARBA00022448"/>
    </source>
</evidence>
<dbReference type="FunFam" id="3.30.450.60:FF:000006">
    <property type="entry name" value="AP-1 complex subunit mu-1 isoform 1"/>
    <property type="match status" value="1"/>
</dbReference>
<reference evidence="10" key="2">
    <citation type="journal article" date="2024" name="Plant">
        <title>Genomic evolution and insights into agronomic trait innovations of Sesamum species.</title>
        <authorList>
            <person name="Miao H."/>
            <person name="Wang L."/>
            <person name="Qu L."/>
            <person name="Liu H."/>
            <person name="Sun Y."/>
            <person name="Le M."/>
            <person name="Wang Q."/>
            <person name="Wei S."/>
            <person name="Zheng Y."/>
            <person name="Lin W."/>
            <person name="Duan Y."/>
            <person name="Cao H."/>
            <person name="Xiong S."/>
            <person name="Wang X."/>
            <person name="Wei L."/>
            <person name="Li C."/>
            <person name="Ma Q."/>
            <person name="Ju M."/>
            <person name="Zhao R."/>
            <person name="Li G."/>
            <person name="Mu C."/>
            <person name="Tian Q."/>
            <person name="Mei H."/>
            <person name="Zhang T."/>
            <person name="Gao T."/>
            <person name="Zhang H."/>
        </authorList>
    </citation>
    <scope>NUCLEOTIDE SEQUENCE</scope>
    <source>
        <strain evidence="10">K16</strain>
    </source>
</reference>
<evidence type="ECO:0000256" key="7">
    <source>
        <dbReference type="ARBA" id="ARBA00066271"/>
    </source>
</evidence>
<comment type="caution">
    <text evidence="10">The sequence shown here is derived from an EMBL/GenBank/DDBJ whole genome shotgun (WGS) entry which is preliminary data.</text>
</comment>